<dbReference type="AlphaFoldDB" id="K1TII7"/>
<accession>K1TII7</accession>
<proteinExistence type="predicted"/>
<reference evidence="1" key="1">
    <citation type="journal article" date="2013" name="Environ. Microbiol.">
        <title>Microbiota from the distal guts of lean and obese adolescents exhibit partial functional redundancy besides clear differences in community structure.</title>
        <authorList>
            <person name="Ferrer M."/>
            <person name="Ruiz A."/>
            <person name="Lanza F."/>
            <person name="Haange S.B."/>
            <person name="Oberbach A."/>
            <person name="Till H."/>
            <person name="Bargiela R."/>
            <person name="Campoy C."/>
            <person name="Segura M.T."/>
            <person name="Richter M."/>
            <person name="von Bergen M."/>
            <person name="Seifert J."/>
            <person name="Suarez A."/>
        </authorList>
    </citation>
    <scope>NUCLEOTIDE SEQUENCE</scope>
</reference>
<sequence length="53" mass="5806">EKPDMMDWSSQPGNEWMQGELEGQKVTFVIPAAVRLSVTIPQEPPTAPIAEAP</sequence>
<comment type="caution">
    <text evidence="1">The sequence shown here is derived from an EMBL/GenBank/DDBJ whole genome shotgun (WGS) entry which is preliminary data.</text>
</comment>
<organism evidence="1">
    <name type="scientific">human gut metagenome</name>
    <dbReference type="NCBI Taxonomy" id="408170"/>
    <lineage>
        <taxon>unclassified sequences</taxon>
        <taxon>metagenomes</taxon>
        <taxon>organismal metagenomes</taxon>
    </lineage>
</organism>
<evidence type="ECO:0000313" key="1">
    <source>
        <dbReference type="EMBL" id="EKC69608.1"/>
    </source>
</evidence>
<dbReference type="EMBL" id="AJWY01005442">
    <property type="protein sequence ID" value="EKC69608.1"/>
    <property type="molecule type" value="Genomic_DNA"/>
</dbReference>
<feature type="non-terminal residue" evidence="1">
    <location>
        <position position="1"/>
    </location>
</feature>
<protein>
    <submittedName>
        <fullName evidence="1">Uncharacterized protein</fullName>
    </submittedName>
</protein>
<name>K1TII7_9ZZZZ</name>
<gene>
    <name evidence="1" type="ORF">LEA_08200</name>
</gene>